<keyword evidence="1" id="KW-0732">Signal</keyword>
<name>A0A345VHM2_9STRE</name>
<feature type="signal peptide" evidence="1">
    <location>
        <begin position="1"/>
        <end position="23"/>
    </location>
</feature>
<evidence type="ECO:0000313" key="2">
    <source>
        <dbReference type="EMBL" id="AXJ12224.1"/>
    </source>
</evidence>
<sequence length="57" mass="6149">MKKSIVSLMAAVTLFVAVGPVFADDNYEVKAEYVDENGNATEVIMKLKTLSGLVKSL</sequence>
<evidence type="ECO:0000256" key="1">
    <source>
        <dbReference type="SAM" id="SignalP"/>
    </source>
</evidence>
<dbReference type="AlphaFoldDB" id="A0A345VHM2"/>
<dbReference type="Proteomes" id="UP000255411">
    <property type="component" value="Chromosome"/>
</dbReference>
<proteinExistence type="predicted"/>
<protein>
    <submittedName>
        <fullName evidence="2">Uncharacterized protein</fullName>
    </submittedName>
</protein>
<accession>A0A345VHM2</accession>
<evidence type="ECO:0000313" key="3">
    <source>
        <dbReference type="Proteomes" id="UP000255411"/>
    </source>
</evidence>
<dbReference type="EMBL" id="CP022601">
    <property type="protein sequence ID" value="AXJ12224.1"/>
    <property type="molecule type" value="Genomic_DNA"/>
</dbReference>
<reference evidence="2 3" key="1">
    <citation type="submission" date="2017-07" db="EMBL/GenBank/DDBJ databases">
        <title>Streptococcus pluranimalium as cause of bovine abortion.</title>
        <authorList>
            <person name="Rodriguez Campos S."/>
            <person name="Gobeli Brawand S."/>
            <person name="Brodard I."/>
            <person name="Rychener L."/>
            <person name="Perreten V."/>
        </authorList>
    </citation>
    <scope>NUCLEOTIDE SEQUENCE [LARGE SCALE GENOMIC DNA]</scope>
    <source>
        <strain evidence="2 3">14A0014</strain>
    </source>
</reference>
<dbReference type="RefSeq" id="WP_162797749.1">
    <property type="nucleotide sequence ID" value="NZ_CP022601.1"/>
</dbReference>
<feature type="chain" id="PRO_5017056113" evidence="1">
    <location>
        <begin position="24"/>
        <end position="57"/>
    </location>
</feature>
<organism evidence="2 3">
    <name type="scientific">Streptococcus pluranimalium</name>
    <dbReference type="NCBI Taxonomy" id="82348"/>
    <lineage>
        <taxon>Bacteria</taxon>
        <taxon>Bacillati</taxon>
        <taxon>Bacillota</taxon>
        <taxon>Bacilli</taxon>
        <taxon>Lactobacillales</taxon>
        <taxon>Streptococcaceae</taxon>
        <taxon>Streptococcus</taxon>
    </lineage>
</organism>
<gene>
    <name evidence="2" type="ORF">Sp14A_02710</name>
</gene>